<proteinExistence type="predicted"/>
<evidence type="ECO:0000313" key="1">
    <source>
        <dbReference type="EMBL" id="MEQ2169181.1"/>
    </source>
</evidence>
<gene>
    <name evidence="1" type="ORF">GOODEAATRI_022446</name>
</gene>
<keyword evidence="2" id="KW-1185">Reference proteome</keyword>
<accession>A0ABV0NDP9</accession>
<dbReference type="Proteomes" id="UP001476798">
    <property type="component" value="Unassembled WGS sequence"/>
</dbReference>
<organism evidence="1 2">
    <name type="scientific">Goodea atripinnis</name>
    <dbReference type="NCBI Taxonomy" id="208336"/>
    <lineage>
        <taxon>Eukaryota</taxon>
        <taxon>Metazoa</taxon>
        <taxon>Chordata</taxon>
        <taxon>Craniata</taxon>
        <taxon>Vertebrata</taxon>
        <taxon>Euteleostomi</taxon>
        <taxon>Actinopterygii</taxon>
        <taxon>Neopterygii</taxon>
        <taxon>Teleostei</taxon>
        <taxon>Neoteleostei</taxon>
        <taxon>Acanthomorphata</taxon>
        <taxon>Ovalentaria</taxon>
        <taxon>Atherinomorphae</taxon>
        <taxon>Cyprinodontiformes</taxon>
        <taxon>Goodeidae</taxon>
        <taxon>Goodea</taxon>
    </lineage>
</organism>
<protein>
    <submittedName>
        <fullName evidence="1">Uncharacterized protein</fullName>
    </submittedName>
</protein>
<evidence type="ECO:0000313" key="2">
    <source>
        <dbReference type="Proteomes" id="UP001476798"/>
    </source>
</evidence>
<sequence>MLIKVFLSVMDSESRLPSQPCWFMFAPRAAFNVNYIAYHHTHHIRGTLLKLNQNHSGSSEKCFHVNPRVGTKATECMSTELECRNNDPIIMSLIYMPYEHSVC</sequence>
<reference evidence="1 2" key="1">
    <citation type="submission" date="2021-06" db="EMBL/GenBank/DDBJ databases">
        <authorList>
            <person name="Palmer J.M."/>
        </authorList>
    </citation>
    <scope>NUCLEOTIDE SEQUENCE [LARGE SCALE GENOMIC DNA]</scope>
    <source>
        <strain evidence="1 2">GA_2019</strain>
        <tissue evidence="1">Muscle</tissue>
    </source>
</reference>
<feature type="non-terminal residue" evidence="1">
    <location>
        <position position="103"/>
    </location>
</feature>
<name>A0ABV0NDP9_9TELE</name>
<comment type="caution">
    <text evidence="1">The sequence shown here is derived from an EMBL/GenBank/DDBJ whole genome shotgun (WGS) entry which is preliminary data.</text>
</comment>
<dbReference type="EMBL" id="JAHRIO010032283">
    <property type="protein sequence ID" value="MEQ2169181.1"/>
    <property type="molecule type" value="Genomic_DNA"/>
</dbReference>